<feature type="transmembrane region" description="Helical" evidence="7">
    <location>
        <begin position="118"/>
        <end position="142"/>
    </location>
</feature>
<dbReference type="PANTHER" id="PTHR10332">
    <property type="entry name" value="EQUILIBRATIVE NUCLEOSIDE TRANSPORTER"/>
    <property type="match status" value="1"/>
</dbReference>
<comment type="subcellular location">
    <subcellularLocation>
        <location evidence="1">Membrane</location>
        <topology evidence="1">Multi-pass membrane protein</topology>
    </subcellularLocation>
</comment>
<name>A0A803Q9J1_CANSA</name>
<dbReference type="GO" id="GO:0005337">
    <property type="term" value="F:nucleoside transmembrane transporter activity"/>
    <property type="evidence" value="ECO:0007669"/>
    <property type="project" value="InterPro"/>
</dbReference>
<dbReference type="EnsemblPlants" id="evm.model.08.1706">
    <property type="protein sequence ID" value="cds.evm.model.08.1706"/>
    <property type="gene ID" value="evm.TU.08.1706"/>
</dbReference>
<evidence type="ECO:0000256" key="5">
    <source>
        <dbReference type="ARBA" id="ARBA00022989"/>
    </source>
</evidence>
<dbReference type="PANTHER" id="PTHR10332:SF77">
    <property type="entry name" value="EQUILIBRATIVE NUCLEOTIDE TRANSPORTER 8"/>
    <property type="match status" value="1"/>
</dbReference>
<evidence type="ECO:0000256" key="2">
    <source>
        <dbReference type="ARBA" id="ARBA00007965"/>
    </source>
</evidence>
<evidence type="ECO:0000313" key="8">
    <source>
        <dbReference type="EnsemblPlants" id="cds.evm.model.08.1706"/>
    </source>
</evidence>
<evidence type="ECO:0000256" key="3">
    <source>
        <dbReference type="ARBA" id="ARBA00022448"/>
    </source>
</evidence>
<evidence type="ECO:0000256" key="4">
    <source>
        <dbReference type="ARBA" id="ARBA00022692"/>
    </source>
</evidence>
<keyword evidence="9" id="KW-1185">Reference proteome</keyword>
<dbReference type="Proteomes" id="UP000596661">
    <property type="component" value="Chromosome 8"/>
</dbReference>
<keyword evidence="6 7" id="KW-0472">Membrane</keyword>
<feature type="transmembrane region" description="Helical" evidence="7">
    <location>
        <begin position="21"/>
        <end position="39"/>
    </location>
</feature>
<keyword evidence="4 7" id="KW-0812">Transmembrane</keyword>
<feature type="transmembrane region" description="Helical" evidence="7">
    <location>
        <begin position="59"/>
        <end position="80"/>
    </location>
</feature>
<proteinExistence type="inferred from homology"/>
<dbReference type="OMA" id="ENECIES"/>
<dbReference type="AlphaFoldDB" id="A0A803Q9J1"/>
<organism evidence="8 9">
    <name type="scientific">Cannabis sativa</name>
    <name type="common">Hemp</name>
    <name type="synonym">Marijuana</name>
    <dbReference type="NCBI Taxonomy" id="3483"/>
    <lineage>
        <taxon>Eukaryota</taxon>
        <taxon>Viridiplantae</taxon>
        <taxon>Streptophyta</taxon>
        <taxon>Embryophyta</taxon>
        <taxon>Tracheophyta</taxon>
        <taxon>Spermatophyta</taxon>
        <taxon>Magnoliopsida</taxon>
        <taxon>eudicotyledons</taxon>
        <taxon>Gunneridae</taxon>
        <taxon>Pentapetalae</taxon>
        <taxon>rosids</taxon>
        <taxon>fabids</taxon>
        <taxon>Rosales</taxon>
        <taxon>Cannabaceae</taxon>
        <taxon>Cannabis</taxon>
    </lineage>
</organism>
<dbReference type="InterPro" id="IPR002259">
    <property type="entry name" value="Eqnu_transpt"/>
</dbReference>
<reference evidence="8" key="1">
    <citation type="submission" date="2018-11" db="EMBL/GenBank/DDBJ databases">
        <authorList>
            <person name="Grassa J C."/>
        </authorList>
    </citation>
    <scope>NUCLEOTIDE SEQUENCE [LARGE SCALE GENOMIC DNA]</scope>
</reference>
<keyword evidence="5 7" id="KW-1133">Transmembrane helix</keyword>
<comment type="similarity">
    <text evidence="2">Belongs to the SLC29A/ENT transporter (TC 2.A.57) family.</text>
</comment>
<dbReference type="Gramene" id="evm.model.08.1706">
    <property type="protein sequence ID" value="cds.evm.model.08.1706"/>
    <property type="gene ID" value="evm.TU.08.1706"/>
</dbReference>
<feature type="transmembrane region" description="Helical" evidence="7">
    <location>
        <begin position="87"/>
        <end position="106"/>
    </location>
</feature>
<evidence type="ECO:0000256" key="7">
    <source>
        <dbReference type="SAM" id="Phobius"/>
    </source>
</evidence>
<dbReference type="GO" id="GO:0005886">
    <property type="term" value="C:plasma membrane"/>
    <property type="evidence" value="ECO:0007669"/>
    <property type="project" value="TreeGrafter"/>
</dbReference>
<accession>A0A803Q9J1</accession>
<dbReference type="EMBL" id="UZAU01000716">
    <property type="status" value="NOT_ANNOTATED_CDS"/>
    <property type="molecule type" value="Genomic_DNA"/>
</dbReference>
<evidence type="ECO:0000256" key="6">
    <source>
        <dbReference type="ARBA" id="ARBA00023136"/>
    </source>
</evidence>
<feature type="transmembrane region" description="Helical" evidence="7">
    <location>
        <begin position="193"/>
        <end position="213"/>
    </location>
</feature>
<keyword evidence="3" id="KW-0813">Transport</keyword>
<protein>
    <submittedName>
        <fullName evidence="8">Uncharacterized protein</fullName>
    </submittedName>
</protein>
<reference evidence="8" key="2">
    <citation type="submission" date="2021-03" db="UniProtKB">
        <authorList>
            <consortium name="EnsemblPlants"/>
        </authorList>
    </citation>
    <scope>IDENTIFICATION</scope>
</reference>
<evidence type="ECO:0000256" key="1">
    <source>
        <dbReference type="ARBA" id="ARBA00004141"/>
    </source>
</evidence>
<sequence>MITIKTPADQLEPRDTYKIAYIMHFLLGAGNLLPWNAFITGVDYFGFLYPYKHVEKVFSVAYMSCSMLVLVLMLIWGSCYGKLSSRLTLNLGFSMFVLSLMVAPMIDWVWCTESSEKTYGVTVASVAVCGIADGLVGGSLMGSAGRLPKQYMQAVFAGTASSVMQKLSKIEEQTEATFCLRPQIFSVARKVRWPAFGIFIIYIVTLSIFPGFIAENLESKILQDCFSPWTNMVEN</sequence>
<evidence type="ECO:0000313" key="9">
    <source>
        <dbReference type="Proteomes" id="UP000596661"/>
    </source>
</evidence>